<protein>
    <recommendedName>
        <fullName evidence="2">SXP/RAL-2 family protein Ani s 5-like cation-binding domain-containing protein</fullName>
    </recommendedName>
</protein>
<feature type="signal peptide" evidence="1">
    <location>
        <begin position="1"/>
        <end position="17"/>
    </location>
</feature>
<dbReference type="Pfam" id="PF02520">
    <property type="entry name" value="ANIS5_cation-bd"/>
    <property type="match status" value="1"/>
</dbReference>
<evidence type="ECO:0000313" key="3">
    <source>
        <dbReference type="EMBL" id="PIC36144.1"/>
    </source>
</evidence>
<dbReference type="PANTHER" id="PTHR21593:SF13">
    <property type="entry name" value="SXP_RAL-2 FAMILY PROTEIN ANI S 5-LIKE CATION-BINDING DOMAIN-CONTAINING PROTEIN"/>
    <property type="match status" value="1"/>
</dbReference>
<dbReference type="EMBL" id="PDUG01000004">
    <property type="protein sequence ID" value="PIC36144.1"/>
    <property type="molecule type" value="Genomic_DNA"/>
</dbReference>
<name>A0A2G5U9D4_9PELO</name>
<gene>
    <name evidence="3" type="primary">Cnig_chr_IV.g15248</name>
    <name evidence="3" type="ORF">B9Z55_015248</name>
</gene>
<feature type="domain" description="SXP/RAL-2 family protein Ani s 5-like cation-binding" evidence="2">
    <location>
        <begin position="37"/>
        <end position="143"/>
    </location>
</feature>
<feature type="chain" id="PRO_5013606491" description="SXP/RAL-2 family protein Ani s 5-like cation-binding domain-containing protein" evidence="1">
    <location>
        <begin position="18"/>
        <end position="191"/>
    </location>
</feature>
<evidence type="ECO:0000256" key="1">
    <source>
        <dbReference type="SAM" id="SignalP"/>
    </source>
</evidence>
<dbReference type="PANTHER" id="PTHR21593">
    <property type="entry name" value="PRION-LIKE- Q/N-RICH -DOMAIN-BEARING PROTEIN PROTEIN"/>
    <property type="match status" value="1"/>
</dbReference>
<dbReference type="InterPro" id="IPR003677">
    <property type="entry name" value="ANIS5_cation-bd"/>
</dbReference>
<sequence>MLLTISSVFLLVQLVASAPVLTVREEMEQIFQNLTSEAQEDYFAILFNDTLTLRELDEKWDQWAEKHGIADKWAAYSAKWLARREKFNETVILAMGRLPSAYRMMNEITSNRDQTIQEVGEALDKLQETYYMEVSMLMYLSKVMVLNEEQIMGGERPVEVGNEVSEDLRRMRDYKNKMRGLKALLVPGPLV</sequence>
<evidence type="ECO:0000259" key="2">
    <source>
        <dbReference type="Pfam" id="PF02520"/>
    </source>
</evidence>
<evidence type="ECO:0000313" key="4">
    <source>
        <dbReference type="Proteomes" id="UP000230233"/>
    </source>
</evidence>
<organism evidence="3 4">
    <name type="scientific">Caenorhabditis nigoni</name>
    <dbReference type="NCBI Taxonomy" id="1611254"/>
    <lineage>
        <taxon>Eukaryota</taxon>
        <taxon>Metazoa</taxon>
        <taxon>Ecdysozoa</taxon>
        <taxon>Nematoda</taxon>
        <taxon>Chromadorea</taxon>
        <taxon>Rhabditida</taxon>
        <taxon>Rhabditina</taxon>
        <taxon>Rhabditomorpha</taxon>
        <taxon>Rhabditoidea</taxon>
        <taxon>Rhabditidae</taxon>
        <taxon>Peloderinae</taxon>
        <taxon>Caenorhabditis</taxon>
    </lineage>
</organism>
<dbReference type="Proteomes" id="UP000230233">
    <property type="component" value="Chromosome IV"/>
</dbReference>
<accession>A0A2G5U9D4</accession>
<dbReference type="InterPro" id="IPR052823">
    <property type="entry name" value="SXP/RAL-2_related"/>
</dbReference>
<keyword evidence="4" id="KW-1185">Reference proteome</keyword>
<reference evidence="4" key="1">
    <citation type="submission" date="2017-10" db="EMBL/GenBank/DDBJ databases">
        <title>Rapid genome shrinkage in a self-fertile nematode reveals novel sperm competition proteins.</title>
        <authorList>
            <person name="Yin D."/>
            <person name="Schwarz E.M."/>
            <person name="Thomas C.G."/>
            <person name="Felde R.L."/>
            <person name="Korf I.F."/>
            <person name="Cutter A.D."/>
            <person name="Schartner C.M."/>
            <person name="Ralston E.J."/>
            <person name="Meyer B.J."/>
            <person name="Haag E.S."/>
        </authorList>
    </citation>
    <scope>NUCLEOTIDE SEQUENCE [LARGE SCALE GENOMIC DNA]</scope>
    <source>
        <strain evidence="4">JU1422</strain>
    </source>
</reference>
<dbReference type="AlphaFoldDB" id="A0A2G5U9D4"/>
<dbReference type="OrthoDB" id="5809447at2759"/>
<keyword evidence="1" id="KW-0732">Signal</keyword>
<proteinExistence type="predicted"/>
<comment type="caution">
    <text evidence="3">The sequence shown here is derived from an EMBL/GenBank/DDBJ whole genome shotgun (WGS) entry which is preliminary data.</text>
</comment>